<evidence type="ECO:0000313" key="2">
    <source>
        <dbReference type="EMBL" id="KKK78966.1"/>
    </source>
</evidence>
<name>A0A0F9B341_9ZZZZ</name>
<feature type="region of interest" description="Disordered" evidence="1">
    <location>
        <begin position="246"/>
        <end position="267"/>
    </location>
</feature>
<proteinExistence type="predicted"/>
<dbReference type="PROSITE" id="PS50818">
    <property type="entry name" value="INTEIN_C_TER"/>
    <property type="match status" value="1"/>
</dbReference>
<reference evidence="2" key="1">
    <citation type="journal article" date="2015" name="Nature">
        <title>Complex archaea that bridge the gap between prokaryotes and eukaryotes.</title>
        <authorList>
            <person name="Spang A."/>
            <person name="Saw J.H."/>
            <person name="Jorgensen S.L."/>
            <person name="Zaremba-Niedzwiedzka K."/>
            <person name="Martijn J."/>
            <person name="Lind A.E."/>
            <person name="van Eijk R."/>
            <person name="Schleper C."/>
            <person name="Guy L."/>
            <person name="Ettema T.J."/>
        </authorList>
    </citation>
    <scope>NUCLEOTIDE SEQUENCE</scope>
</reference>
<evidence type="ECO:0000256" key="1">
    <source>
        <dbReference type="SAM" id="MobiDB-lite"/>
    </source>
</evidence>
<sequence length="267" mass="30514">QYMPLWESGITGNLRLVITNRTINTAINIFTEKYGRPVMAISRKVTKCITRFLTAPIINYPILRFCQSQATDHSICPNPKEEINQKRTWLWRLKRRHDGAKEILKKPAKLEKGAWQHSGRLLRARLKSNILAIFAERFLIENQCTKRGKVKVSAQGCAYQQTEESPKLTMLIGRVFYAGLVFVLTNTLKGGLARLVAKESCSQYQKVYNITVVDAHCYYANGYLVSNCEALEYGLMGEGEGKALIHRPIKEKRQRPRDPRPGGWMGR</sequence>
<dbReference type="EMBL" id="LAZR01054248">
    <property type="protein sequence ID" value="KKK78966.1"/>
    <property type="molecule type" value="Genomic_DNA"/>
</dbReference>
<protein>
    <submittedName>
        <fullName evidence="2">Uncharacterized protein</fullName>
    </submittedName>
</protein>
<dbReference type="NCBIfam" id="TIGR01443">
    <property type="entry name" value="intein_Cterm"/>
    <property type="match status" value="1"/>
</dbReference>
<dbReference type="InterPro" id="IPR030934">
    <property type="entry name" value="Intein_C"/>
</dbReference>
<organism evidence="2">
    <name type="scientific">marine sediment metagenome</name>
    <dbReference type="NCBI Taxonomy" id="412755"/>
    <lineage>
        <taxon>unclassified sequences</taxon>
        <taxon>metagenomes</taxon>
        <taxon>ecological metagenomes</taxon>
    </lineage>
</organism>
<dbReference type="Gene3D" id="2.170.16.10">
    <property type="entry name" value="Hedgehog/Intein (Hint) domain"/>
    <property type="match status" value="1"/>
</dbReference>
<dbReference type="AlphaFoldDB" id="A0A0F9B341"/>
<feature type="compositionally biased region" description="Basic residues" evidence="1">
    <location>
        <begin position="246"/>
        <end position="255"/>
    </location>
</feature>
<feature type="non-terminal residue" evidence="2">
    <location>
        <position position="1"/>
    </location>
</feature>
<accession>A0A0F9B341</accession>
<gene>
    <name evidence="2" type="ORF">LCGC14_2838270</name>
</gene>
<comment type="caution">
    <text evidence="2">The sequence shown here is derived from an EMBL/GenBank/DDBJ whole genome shotgun (WGS) entry which is preliminary data.</text>
</comment>